<evidence type="ECO:0008006" key="5">
    <source>
        <dbReference type="Google" id="ProtNLM"/>
    </source>
</evidence>
<dbReference type="RefSeq" id="WP_097807656.1">
    <property type="nucleotide sequence ID" value="NZ_NTWE01000035.1"/>
</dbReference>
<keyword evidence="2" id="KW-1133">Transmembrane helix</keyword>
<gene>
    <name evidence="3" type="ORF">CN425_19005</name>
</gene>
<feature type="transmembrane region" description="Helical" evidence="2">
    <location>
        <begin position="12"/>
        <end position="35"/>
    </location>
</feature>
<accession>A0A2A8PSY2</accession>
<comment type="caution">
    <text evidence="3">The sequence shown here is derived from an EMBL/GenBank/DDBJ whole genome shotgun (WGS) entry which is preliminary data.</text>
</comment>
<sequence length="240" mass="28184">MKNKKPFLKMKVWYIQVAMLLFFAISAIALSNGVVQVQTIVKEHLLKKQKQYPPNYNPIEEEEEGEHEGTLDKEAEPVYEPTKKLKHKIKIIEKKDKDNFILSVLANPWVQITCYVVIGGVIVFVIYTFIRKKNRKKVGNEQTDTDQKPHVDHIQVKHKKVQQPSSLSLPTDPVRRKLIEWEQSLPVHEKRRPYESIQMWLDRICRSRGIIPIYESVRYGNQSATELDIEKTVQWIKVNK</sequence>
<protein>
    <recommendedName>
        <fullName evidence="5">Signal peptidase II</fullName>
    </recommendedName>
</protein>
<reference evidence="3 4" key="1">
    <citation type="submission" date="2017-09" db="EMBL/GenBank/DDBJ databases">
        <title>Large-scale bioinformatics analysis of Bacillus genomes uncovers conserved roles of natural products in bacterial physiology.</title>
        <authorList>
            <consortium name="Agbiome Team Llc"/>
            <person name="Bleich R.M."/>
            <person name="Grubbs K.J."/>
            <person name="Santa Maria K.C."/>
            <person name="Allen S.E."/>
            <person name="Farag S."/>
            <person name="Shank E.A."/>
            <person name="Bowers A."/>
        </authorList>
    </citation>
    <scope>NUCLEOTIDE SEQUENCE [LARGE SCALE GENOMIC DNA]</scope>
    <source>
        <strain evidence="3 4">AFS010695</strain>
    </source>
</reference>
<evidence type="ECO:0000256" key="1">
    <source>
        <dbReference type="SAM" id="MobiDB-lite"/>
    </source>
</evidence>
<organism evidence="3 4">
    <name type="scientific">Bacillus cereus</name>
    <dbReference type="NCBI Taxonomy" id="1396"/>
    <lineage>
        <taxon>Bacteria</taxon>
        <taxon>Bacillati</taxon>
        <taxon>Bacillota</taxon>
        <taxon>Bacilli</taxon>
        <taxon>Bacillales</taxon>
        <taxon>Bacillaceae</taxon>
        <taxon>Bacillus</taxon>
        <taxon>Bacillus cereus group</taxon>
    </lineage>
</organism>
<feature type="compositionally biased region" description="Basic and acidic residues" evidence="1">
    <location>
        <begin position="67"/>
        <end position="76"/>
    </location>
</feature>
<dbReference type="EMBL" id="NTWE01000035">
    <property type="protein sequence ID" value="PEV99564.1"/>
    <property type="molecule type" value="Genomic_DNA"/>
</dbReference>
<keyword evidence="2" id="KW-0472">Membrane</keyword>
<evidence type="ECO:0000256" key="2">
    <source>
        <dbReference type="SAM" id="Phobius"/>
    </source>
</evidence>
<name>A0A2A8PSY2_BACCE</name>
<dbReference type="Proteomes" id="UP000220635">
    <property type="component" value="Unassembled WGS sequence"/>
</dbReference>
<dbReference type="AlphaFoldDB" id="A0A2A8PSY2"/>
<evidence type="ECO:0000313" key="4">
    <source>
        <dbReference type="Proteomes" id="UP000220635"/>
    </source>
</evidence>
<feature type="transmembrane region" description="Helical" evidence="2">
    <location>
        <begin position="109"/>
        <end position="130"/>
    </location>
</feature>
<keyword evidence="2" id="KW-0812">Transmembrane</keyword>
<dbReference type="OrthoDB" id="2352496at2"/>
<feature type="region of interest" description="Disordered" evidence="1">
    <location>
        <begin position="52"/>
        <end position="77"/>
    </location>
</feature>
<evidence type="ECO:0000313" key="3">
    <source>
        <dbReference type="EMBL" id="PEV99564.1"/>
    </source>
</evidence>
<proteinExistence type="predicted"/>